<keyword evidence="12 15" id="KW-0378">Hydrolase</keyword>
<feature type="binding site" evidence="15">
    <location>
        <position position="144"/>
    </location>
    <ligand>
        <name>Mg(2+)</name>
        <dbReference type="ChEBI" id="CHEBI:18420"/>
    </ligand>
</feature>
<dbReference type="GO" id="GO:0019843">
    <property type="term" value="F:rRNA binding"/>
    <property type="evidence" value="ECO:0007669"/>
    <property type="project" value="UniProtKB-KW"/>
</dbReference>
<comment type="similarity">
    <text evidence="3">Belongs to the ribonuclease III family.</text>
</comment>
<dbReference type="SMART" id="SM00535">
    <property type="entry name" value="RIBOc"/>
    <property type="match status" value="1"/>
</dbReference>
<dbReference type="NCBIfam" id="TIGR02191">
    <property type="entry name" value="RNaseIII"/>
    <property type="match status" value="1"/>
</dbReference>
<dbReference type="PANTHER" id="PTHR11207:SF0">
    <property type="entry name" value="RIBONUCLEASE 3"/>
    <property type="match status" value="1"/>
</dbReference>
<dbReference type="HOGENOM" id="CLU_000907_1_3_9"/>
<dbReference type="PROSITE" id="PS50142">
    <property type="entry name" value="RNASE_3_2"/>
    <property type="match status" value="1"/>
</dbReference>
<keyword evidence="13 15" id="KW-0460">Magnesium</keyword>
<dbReference type="FunFam" id="1.10.1520.10:FF:000001">
    <property type="entry name" value="Ribonuclease 3"/>
    <property type="match status" value="1"/>
</dbReference>
<dbReference type="GO" id="GO:0006397">
    <property type="term" value="P:mRNA processing"/>
    <property type="evidence" value="ECO:0007669"/>
    <property type="project" value="UniProtKB-UniRule"/>
</dbReference>
<feature type="domain" description="DRBM" evidence="16">
    <location>
        <begin position="179"/>
        <end position="248"/>
    </location>
</feature>
<dbReference type="Gene3D" id="3.30.160.20">
    <property type="match status" value="1"/>
</dbReference>
<keyword evidence="8 15" id="KW-0819">tRNA processing</keyword>
<evidence type="ECO:0000256" key="3">
    <source>
        <dbReference type="ARBA" id="ARBA00010183"/>
    </source>
</evidence>
<evidence type="ECO:0000256" key="10">
    <source>
        <dbReference type="ARBA" id="ARBA00022723"/>
    </source>
</evidence>
<dbReference type="EMBL" id="ABVR01000026">
    <property type="protein sequence ID" value="EEG91602.1"/>
    <property type="molecule type" value="Genomic_DNA"/>
</dbReference>
<accession>C0B4M7</accession>
<feature type="active site" evidence="15">
    <location>
        <position position="72"/>
    </location>
</feature>
<keyword evidence="15" id="KW-0699">rRNA-binding</keyword>
<evidence type="ECO:0000256" key="11">
    <source>
        <dbReference type="ARBA" id="ARBA00022759"/>
    </source>
</evidence>
<evidence type="ECO:0000256" key="7">
    <source>
        <dbReference type="ARBA" id="ARBA00022664"/>
    </source>
</evidence>
<protein>
    <recommendedName>
        <fullName evidence="15">Ribonuclease 3</fullName>
        <ecNumber evidence="15">3.1.26.3</ecNumber>
    </recommendedName>
    <alternativeName>
        <fullName evidence="15">Ribonuclease III</fullName>
        <shortName evidence="15">RNase III</shortName>
    </alternativeName>
</protein>
<evidence type="ECO:0000256" key="9">
    <source>
        <dbReference type="ARBA" id="ARBA00022722"/>
    </source>
</evidence>
<comment type="cofactor">
    <cofactor evidence="15">
        <name>Mg(2+)</name>
        <dbReference type="ChEBI" id="CHEBI:18420"/>
    </cofactor>
</comment>
<dbReference type="PANTHER" id="PTHR11207">
    <property type="entry name" value="RIBONUCLEASE III"/>
    <property type="match status" value="1"/>
</dbReference>
<dbReference type="GO" id="GO:0003725">
    <property type="term" value="F:double-stranded RNA binding"/>
    <property type="evidence" value="ECO:0007669"/>
    <property type="project" value="TreeGrafter"/>
</dbReference>
<dbReference type="GO" id="GO:0046872">
    <property type="term" value="F:metal ion binding"/>
    <property type="evidence" value="ECO:0007669"/>
    <property type="project" value="UniProtKB-KW"/>
</dbReference>
<dbReference type="InterPro" id="IPR036389">
    <property type="entry name" value="RNase_III_sf"/>
</dbReference>
<keyword evidence="7 15" id="KW-0507">mRNA processing</keyword>
<evidence type="ECO:0000256" key="12">
    <source>
        <dbReference type="ARBA" id="ARBA00022801"/>
    </source>
</evidence>
<dbReference type="GO" id="GO:0006364">
    <property type="term" value="P:rRNA processing"/>
    <property type="evidence" value="ECO:0007669"/>
    <property type="project" value="UniProtKB-UniRule"/>
</dbReference>
<evidence type="ECO:0000259" key="16">
    <source>
        <dbReference type="PROSITE" id="PS50137"/>
    </source>
</evidence>
<evidence type="ECO:0000256" key="14">
    <source>
        <dbReference type="ARBA" id="ARBA00022884"/>
    </source>
</evidence>
<dbReference type="Pfam" id="PF00035">
    <property type="entry name" value="dsrm"/>
    <property type="match status" value="1"/>
</dbReference>
<keyword evidence="11 15" id="KW-0255">Endonuclease</keyword>
<reference evidence="18 19" key="2">
    <citation type="submission" date="2009-03" db="EMBL/GenBank/DDBJ databases">
        <title>Draft genome sequence of Coprococcus comes (ATCC 27758).</title>
        <authorList>
            <person name="Sudarsanam P."/>
            <person name="Ley R."/>
            <person name="Guruge J."/>
            <person name="Turnbaugh P.J."/>
            <person name="Mahowald M."/>
            <person name="Liep D."/>
            <person name="Gordon J."/>
        </authorList>
    </citation>
    <scope>NUCLEOTIDE SEQUENCE [LARGE SCALE GENOMIC DNA]</scope>
    <source>
        <strain evidence="18 19">ATCC 27758</strain>
    </source>
</reference>
<keyword evidence="9 15" id="KW-0540">Nuclease</keyword>
<dbReference type="GO" id="GO:0010468">
    <property type="term" value="P:regulation of gene expression"/>
    <property type="evidence" value="ECO:0007669"/>
    <property type="project" value="TreeGrafter"/>
</dbReference>
<evidence type="ECO:0000256" key="4">
    <source>
        <dbReference type="ARBA" id="ARBA00011738"/>
    </source>
</evidence>
<dbReference type="GO" id="GO:0005737">
    <property type="term" value="C:cytoplasm"/>
    <property type="evidence" value="ECO:0007669"/>
    <property type="project" value="UniProtKB-SubCell"/>
</dbReference>
<comment type="caution">
    <text evidence="18">The sequence shown here is derived from an EMBL/GenBank/DDBJ whole genome shotgun (WGS) entry which is preliminary data.</text>
</comment>
<evidence type="ECO:0000313" key="18">
    <source>
        <dbReference type="EMBL" id="EEG91602.1"/>
    </source>
</evidence>
<dbReference type="PROSITE" id="PS00517">
    <property type="entry name" value="RNASE_3_1"/>
    <property type="match status" value="1"/>
</dbReference>
<dbReference type="InterPro" id="IPR000999">
    <property type="entry name" value="RNase_III_dom"/>
</dbReference>
<keyword evidence="5 15" id="KW-0963">Cytoplasm</keyword>
<keyword evidence="10 15" id="KW-0479">Metal-binding</keyword>
<dbReference type="CDD" id="cd00593">
    <property type="entry name" value="RIBOc"/>
    <property type="match status" value="1"/>
</dbReference>
<dbReference type="GO" id="GO:0008033">
    <property type="term" value="P:tRNA processing"/>
    <property type="evidence" value="ECO:0007669"/>
    <property type="project" value="UniProtKB-KW"/>
</dbReference>
<gene>
    <name evidence="15 18" type="primary">rnc</name>
    <name evidence="18" type="ORF">COPCOM_00087</name>
</gene>
<evidence type="ECO:0000313" key="19">
    <source>
        <dbReference type="Proteomes" id="UP000003793"/>
    </source>
</evidence>
<dbReference type="Gene3D" id="1.10.1520.10">
    <property type="entry name" value="Ribonuclease III domain"/>
    <property type="match status" value="1"/>
</dbReference>
<dbReference type="PROSITE" id="PS50137">
    <property type="entry name" value="DS_RBD"/>
    <property type="match status" value="1"/>
</dbReference>
<dbReference type="CDD" id="cd10845">
    <property type="entry name" value="DSRM_RNAse_III_family"/>
    <property type="match status" value="1"/>
</dbReference>
<dbReference type="SMART" id="SM00358">
    <property type="entry name" value="DSRM"/>
    <property type="match status" value="1"/>
</dbReference>
<name>C0B4M7_9FIRM</name>
<comment type="subunit">
    <text evidence="4 15">Homodimer.</text>
</comment>
<comment type="function">
    <text evidence="15">Digests double-stranded RNA. Involved in the processing of primary rRNA transcript to yield the immediate precursors to the large and small rRNAs (23S and 16S). Processes some mRNAs, and tRNAs when they are encoded in the rRNA operon. Processes pre-crRNA and tracrRNA of type II CRISPR loci if present in the organism.</text>
</comment>
<evidence type="ECO:0000256" key="2">
    <source>
        <dbReference type="ARBA" id="ARBA00004496"/>
    </source>
</evidence>
<dbReference type="FunFam" id="3.30.160.20:FF:000003">
    <property type="entry name" value="Ribonuclease 3"/>
    <property type="match status" value="1"/>
</dbReference>
<evidence type="ECO:0000259" key="17">
    <source>
        <dbReference type="PROSITE" id="PS50142"/>
    </source>
</evidence>
<sequence length="252" mass="27986">MITGGHPHFWGVSFFKIGGAIMSRNVKELEEKIGYNFKDSHLLRHAVTHSSYVNEKHMKKADCNERLEFLGDAVLELISSEYLFFENQTMPEGELTKLRASMVCEKALAFCARDLELGSYLLLGKGEDATGGRFRESITSDALEALIGAIYLDGGFANAKEFILKYILNDLEGKRLFYDSKTILQEMVQGGQEKGIVYQLVGEEGPDHNKSFRVEAVIGGEAFGCGIGRTKKAAEQEAAYQAILKLKEGKVQ</sequence>
<dbReference type="GO" id="GO:0042802">
    <property type="term" value="F:identical protein binding"/>
    <property type="evidence" value="ECO:0007669"/>
    <property type="project" value="UniProtKB-ARBA"/>
</dbReference>
<feature type="binding site" evidence="15">
    <location>
        <position position="141"/>
    </location>
    <ligand>
        <name>Mg(2+)</name>
        <dbReference type="ChEBI" id="CHEBI:18420"/>
    </ligand>
</feature>
<keyword evidence="14 15" id="KW-0694">RNA-binding</keyword>
<dbReference type="HAMAP" id="MF_00104">
    <property type="entry name" value="RNase_III"/>
    <property type="match status" value="1"/>
</dbReference>
<dbReference type="GO" id="GO:0004525">
    <property type="term" value="F:ribonuclease III activity"/>
    <property type="evidence" value="ECO:0007669"/>
    <property type="project" value="UniProtKB-UniRule"/>
</dbReference>
<dbReference type="InterPro" id="IPR014720">
    <property type="entry name" value="dsRBD_dom"/>
</dbReference>
<comment type="catalytic activity">
    <reaction evidence="1 15">
        <text>Endonucleolytic cleavage to 5'-phosphomonoester.</text>
        <dbReference type="EC" id="3.1.26.3"/>
    </reaction>
</comment>
<evidence type="ECO:0000256" key="15">
    <source>
        <dbReference type="HAMAP-Rule" id="MF_00104"/>
    </source>
</evidence>
<reference evidence="18 19" key="1">
    <citation type="submission" date="2009-02" db="EMBL/GenBank/DDBJ databases">
        <authorList>
            <person name="Fulton L."/>
            <person name="Clifton S."/>
            <person name="Fulton B."/>
            <person name="Xu J."/>
            <person name="Minx P."/>
            <person name="Pepin K.H."/>
            <person name="Johnson M."/>
            <person name="Bhonagiri V."/>
            <person name="Nash W.E."/>
            <person name="Mardis E.R."/>
            <person name="Wilson R.K."/>
        </authorList>
    </citation>
    <scope>NUCLEOTIDE SEQUENCE [LARGE SCALE GENOMIC DNA]</scope>
    <source>
        <strain evidence="18 19">ATCC 27758</strain>
    </source>
</reference>
<proteinExistence type="inferred from homology"/>
<dbReference type="AlphaFoldDB" id="C0B4M7"/>
<dbReference type="Pfam" id="PF14622">
    <property type="entry name" value="Ribonucleas_3_3"/>
    <property type="match status" value="1"/>
</dbReference>
<evidence type="ECO:0000256" key="8">
    <source>
        <dbReference type="ARBA" id="ARBA00022694"/>
    </source>
</evidence>
<dbReference type="Proteomes" id="UP000003793">
    <property type="component" value="Unassembled WGS sequence"/>
</dbReference>
<keyword evidence="6 15" id="KW-0698">rRNA processing</keyword>
<feature type="binding site" evidence="15">
    <location>
        <position position="68"/>
    </location>
    <ligand>
        <name>Mg(2+)</name>
        <dbReference type="ChEBI" id="CHEBI:18420"/>
    </ligand>
</feature>
<evidence type="ECO:0000256" key="13">
    <source>
        <dbReference type="ARBA" id="ARBA00022842"/>
    </source>
</evidence>
<dbReference type="InterPro" id="IPR011907">
    <property type="entry name" value="RNase_III"/>
</dbReference>
<dbReference type="EC" id="3.1.26.3" evidence="15"/>
<dbReference type="SUPFAM" id="SSF69065">
    <property type="entry name" value="RNase III domain-like"/>
    <property type="match status" value="1"/>
</dbReference>
<evidence type="ECO:0000256" key="1">
    <source>
        <dbReference type="ARBA" id="ARBA00000109"/>
    </source>
</evidence>
<evidence type="ECO:0000256" key="6">
    <source>
        <dbReference type="ARBA" id="ARBA00022552"/>
    </source>
</evidence>
<dbReference type="SUPFAM" id="SSF54768">
    <property type="entry name" value="dsRNA-binding domain-like"/>
    <property type="match status" value="1"/>
</dbReference>
<feature type="active site" evidence="15">
    <location>
        <position position="144"/>
    </location>
</feature>
<comment type="subcellular location">
    <subcellularLocation>
        <location evidence="2 15">Cytoplasm</location>
    </subcellularLocation>
</comment>
<feature type="domain" description="RNase III" evidence="17">
    <location>
        <begin position="26"/>
        <end position="155"/>
    </location>
</feature>
<evidence type="ECO:0000256" key="5">
    <source>
        <dbReference type="ARBA" id="ARBA00022490"/>
    </source>
</evidence>
<organism evidence="18 19">
    <name type="scientific">Coprococcus comes ATCC 27758</name>
    <dbReference type="NCBI Taxonomy" id="470146"/>
    <lineage>
        <taxon>Bacteria</taxon>
        <taxon>Bacillati</taxon>
        <taxon>Bacillota</taxon>
        <taxon>Clostridia</taxon>
        <taxon>Lachnospirales</taxon>
        <taxon>Lachnospiraceae</taxon>
        <taxon>Coprococcus</taxon>
    </lineage>
</organism>